<dbReference type="GO" id="GO:0007060">
    <property type="term" value="P:male meiosis chromosome segregation"/>
    <property type="evidence" value="ECO:0007669"/>
    <property type="project" value="TreeGrafter"/>
</dbReference>
<dbReference type="GO" id="GO:0010789">
    <property type="term" value="P:meiotic sister chromatid cohesion involved in meiosis I"/>
    <property type="evidence" value="ECO:0007669"/>
    <property type="project" value="TreeGrafter"/>
</dbReference>
<feature type="compositionally biased region" description="Basic and acidic residues" evidence="1">
    <location>
        <begin position="48"/>
        <end position="57"/>
    </location>
</feature>
<protein>
    <submittedName>
        <fullName evidence="2">Meiotic kinetochore factor</fullName>
    </submittedName>
</protein>
<feature type="region of interest" description="Disordered" evidence="1">
    <location>
        <begin position="1"/>
        <end position="103"/>
    </location>
</feature>
<accession>A0A7J7XI34</accession>
<gene>
    <name evidence="2" type="ORF">mMyoMyo1_012960</name>
</gene>
<reference evidence="2 3" key="1">
    <citation type="journal article" date="2020" name="Nature">
        <title>Six reference-quality genomes reveal evolution of bat adaptations.</title>
        <authorList>
            <person name="Jebb D."/>
            <person name="Huang Z."/>
            <person name="Pippel M."/>
            <person name="Hughes G.M."/>
            <person name="Lavrichenko K."/>
            <person name="Devanna P."/>
            <person name="Winkler S."/>
            <person name="Jermiin L.S."/>
            <person name="Skirmuntt E.C."/>
            <person name="Katzourakis A."/>
            <person name="Burkitt-Gray L."/>
            <person name="Ray D.A."/>
            <person name="Sullivan K.A.M."/>
            <person name="Roscito J.G."/>
            <person name="Kirilenko B.M."/>
            <person name="Davalos L.M."/>
            <person name="Corthals A.P."/>
            <person name="Power M.L."/>
            <person name="Jones G."/>
            <person name="Ransome R.D."/>
            <person name="Dechmann D.K.N."/>
            <person name="Locatelli A.G."/>
            <person name="Puechmaille S.J."/>
            <person name="Fedrigo O."/>
            <person name="Jarvis E.D."/>
            <person name="Hiller M."/>
            <person name="Vernes S.C."/>
            <person name="Myers E.W."/>
            <person name="Teeling E.C."/>
        </authorList>
    </citation>
    <scope>NUCLEOTIDE SEQUENCE [LARGE SCALE GENOMIC DNA]</scope>
    <source>
        <strain evidence="2">MMyoMyo1</strain>
        <tissue evidence="2">Flight muscle</tissue>
    </source>
</reference>
<sequence>MWPLRVYTRKKRTGQRLNLTPTPDPGPPVMAEALPGLKGPGKAHGLRKIAENAERSGRGGSSPGLPSSQVGVAGERSLRESSTSEEETEDEKIAPLSDSVTDDLQIDRSSSTGELVSGLSLQHDISSSLLSYSITDSSIECKSFEENLSSFPSPELFRGSDYLDWECPKLEEYMQCKNSTLLDTSKAVAIEKAPQFSNLSAILDNAACEVLAEKTYTLTPEKTKKKPGKDPEPRDTNFQTKLSSLLKIKVPSSQQRSVLESHAGGKSVTRVLLSQPLEPALNTNPTILDKKSRGLLTSTPTSQTAGLEIDLSSVQKSSLDELFPNVSSCVNSDEIVPVSSSQENSSNEVPLNTSEICCIIRASPGTRQVKSKGVIVKKKTYSLPKDIPQDIIIKTNGRM</sequence>
<dbReference type="AlphaFoldDB" id="A0A7J7XI34"/>
<keyword evidence="3" id="KW-1185">Reference proteome</keyword>
<comment type="caution">
    <text evidence="2">The sequence shown here is derived from an EMBL/GenBank/DDBJ whole genome shotgun (WGS) entry which is preliminary data.</text>
</comment>
<evidence type="ECO:0000256" key="1">
    <source>
        <dbReference type="SAM" id="MobiDB-lite"/>
    </source>
</evidence>
<dbReference type="GO" id="GO:0016321">
    <property type="term" value="P:female meiosis chromosome segregation"/>
    <property type="evidence" value="ECO:0007669"/>
    <property type="project" value="TreeGrafter"/>
</dbReference>
<name>A0A7J7XI34_MYOMY</name>
<evidence type="ECO:0000313" key="3">
    <source>
        <dbReference type="Proteomes" id="UP000527355"/>
    </source>
</evidence>
<proteinExistence type="predicted"/>
<dbReference type="GO" id="GO:0051754">
    <property type="term" value="P:meiotic sister chromatid cohesion, centromeric"/>
    <property type="evidence" value="ECO:0007669"/>
    <property type="project" value="InterPro"/>
</dbReference>
<dbReference type="PANTHER" id="PTHR38006:SF1">
    <property type="entry name" value="MEIOSIS-SPECIFIC KINETOCHORE PROTEIN"/>
    <property type="match status" value="1"/>
</dbReference>
<feature type="compositionally biased region" description="Low complexity" evidence="1">
    <location>
        <begin position="63"/>
        <end position="72"/>
    </location>
</feature>
<dbReference type="EMBL" id="JABWUV010000006">
    <property type="protein sequence ID" value="KAF6349381.1"/>
    <property type="molecule type" value="Genomic_DNA"/>
</dbReference>
<dbReference type="GO" id="GO:0045143">
    <property type="term" value="P:homologous chromosome segregation"/>
    <property type="evidence" value="ECO:0007669"/>
    <property type="project" value="TreeGrafter"/>
</dbReference>
<dbReference type="GO" id="GO:0000776">
    <property type="term" value="C:kinetochore"/>
    <property type="evidence" value="ECO:0007669"/>
    <property type="project" value="InterPro"/>
</dbReference>
<dbReference type="PANTHER" id="PTHR38006">
    <property type="entry name" value="MEIOSIS-SPECIFIC KINETOCHORE PROTEIN"/>
    <property type="match status" value="1"/>
</dbReference>
<evidence type="ECO:0000313" key="2">
    <source>
        <dbReference type="EMBL" id="KAF6349381.1"/>
    </source>
</evidence>
<dbReference type="VEuPathDB" id="HostDB:GeneID_118657906"/>
<dbReference type="InterPro" id="IPR034545">
    <property type="entry name" value="Meikin"/>
</dbReference>
<organism evidence="2 3">
    <name type="scientific">Myotis myotis</name>
    <name type="common">Greater mouse-eared bat</name>
    <name type="synonym">Vespertilio myotis</name>
    <dbReference type="NCBI Taxonomy" id="51298"/>
    <lineage>
        <taxon>Eukaryota</taxon>
        <taxon>Metazoa</taxon>
        <taxon>Chordata</taxon>
        <taxon>Craniata</taxon>
        <taxon>Vertebrata</taxon>
        <taxon>Euteleostomi</taxon>
        <taxon>Mammalia</taxon>
        <taxon>Eutheria</taxon>
        <taxon>Laurasiatheria</taxon>
        <taxon>Chiroptera</taxon>
        <taxon>Yangochiroptera</taxon>
        <taxon>Vespertilionidae</taxon>
        <taxon>Myotis</taxon>
    </lineage>
</organism>
<dbReference type="Proteomes" id="UP000527355">
    <property type="component" value="Unassembled WGS sequence"/>
</dbReference>